<dbReference type="HAMAP" id="MF_01631">
    <property type="entry name" value="GlmU"/>
    <property type="match status" value="1"/>
</dbReference>
<dbReference type="GO" id="GO:0006048">
    <property type="term" value="P:UDP-N-acetylglucosamine biosynthetic process"/>
    <property type="evidence" value="ECO:0007669"/>
    <property type="project" value="UniProtKB-UniPathway"/>
</dbReference>
<keyword evidence="4 18" id="KW-0963">Cytoplasm</keyword>
<feature type="binding site" evidence="18">
    <location>
        <position position="78"/>
    </location>
    <ligand>
        <name>UDP-N-acetyl-alpha-D-glucosamine</name>
        <dbReference type="ChEBI" id="CHEBI:57705"/>
    </ligand>
</feature>
<dbReference type="InterPro" id="IPR005882">
    <property type="entry name" value="Bifunctional_GlmU"/>
</dbReference>
<dbReference type="InterPro" id="IPR011004">
    <property type="entry name" value="Trimer_LpxA-like_sf"/>
</dbReference>
<comment type="function">
    <text evidence="17 18">Catalyzes the last two sequential reactions in the de novo biosynthetic pathway for UDP-N-acetylglucosamine (UDP-GlcNAc). The C-terminal domain catalyzes the transfer of acetyl group from acetyl coenzyme A to glucosamine-1-phosphate (GlcN-1-P) to produce N-acetylglucosamine-1-phosphate (GlcNAc-1-P), which is converted into UDP-GlcNAc by the transfer of uridine 5-monophosphate (from uridine 5-triphosphate), a reaction catalyzed by the N-terminal domain.</text>
</comment>
<feature type="binding site" evidence="18">
    <location>
        <begin position="372"/>
        <end position="373"/>
    </location>
    <ligand>
        <name>acetyl-CoA</name>
        <dbReference type="ChEBI" id="CHEBI:57288"/>
    </ligand>
</feature>
<proteinExistence type="inferred from homology"/>
<accession>A0A2T5V8C8</accession>
<dbReference type="GO" id="GO:0009245">
    <property type="term" value="P:lipid A biosynthetic process"/>
    <property type="evidence" value="ECO:0007669"/>
    <property type="project" value="UniProtKB-UniRule"/>
</dbReference>
<dbReference type="PANTHER" id="PTHR43584:SF3">
    <property type="entry name" value="BIFUNCTIONAL PROTEIN GLMU"/>
    <property type="match status" value="1"/>
</dbReference>
<dbReference type="EC" id="2.7.7.23" evidence="18"/>
<feature type="binding site" evidence="18">
    <location>
        <position position="230"/>
    </location>
    <ligand>
        <name>Mg(2+)</name>
        <dbReference type="ChEBI" id="CHEBI:18420"/>
    </ligand>
</feature>
<dbReference type="InterPro" id="IPR038009">
    <property type="entry name" value="GlmU_C_LbH"/>
</dbReference>
<feature type="binding site" evidence="18">
    <location>
        <position position="230"/>
    </location>
    <ligand>
        <name>UDP-N-acetyl-alpha-D-glucosamine</name>
        <dbReference type="ChEBI" id="CHEBI:57705"/>
    </ligand>
</feature>
<keyword evidence="9 18" id="KW-0460">Magnesium</keyword>
<feature type="active site" description="Proton acceptor" evidence="18">
    <location>
        <position position="349"/>
    </location>
</feature>
<dbReference type="SUPFAM" id="SSF51161">
    <property type="entry name" value="Trimeric LpxA-like enzymes"/>
    <property type="match status" value="1"/>
</dbReference>
<dbReference type="NCBIfam" id="NF010933">
    <property type="entry name" value="PRK14353.1"/>
    <property type="match status" value="1"/>
</dbReference>
<feature type="binding site" evidence="18">
    <location>
        <begin position="106"/>
        <end position="108"/>
    </location>
    <ligand>
        <name>UDP-N-acetyl-alpha-D-glucosamine</name>
        <dbReference type="ChEBI" id="CHEBI:57705"/>
    </ligand>
</feature>
<feature type="binding site" evidence="18">
    <location>
        <position position="319"/>
    </location>
    <ligand>
        <name>UDP-N-acetyl-alpha-D-glucosamine</name>
        <dbReference type="ChEBI" id="CHEBI:57705"/>
    </ligand>
</feature>
<sequence length="452" mass="46899">MTDRSCLAIILAAGLGTRMKSAMPKVMHAIGGHPMLGHVLETATRAGSDRIAVVIGPDMSPVESLVAATASSAVCFVQHERKGTAHAVLAARPALEAPVDDVIVLYGDTPLITAEAVETVRRALARGADIAVLGFEAADPSGYGRLLVEGGRLVAIREEKDATDSEREVSFCNSGIMGFRGALLPELLDAIGSDNAKGEFYLTDAVEIATGRGLTVVAETGPVEDVLGVNNRVQLAECEEIFQARMRRSAMLSGVTLVAPETVFFSYDTKLGADVVVEPNVVFGPGVSVSSGAVIHAFSHLEGAFVDEGASIGPYARLRPGAEIGQGAKIGNFVEVKKASVEAGAKVNHLSYIGDARVGAKANIGAGTITCNYDGYNKFFTDIGAGAFIGSNTALVAPVSIGDGALVAAGSVIVKDVPDDALAVARGQQVVKEGRAVSIRAIKERMSAERKK</sequence>
<comment type="cofactor">
    <cofactor evidence="18">
        <name>Mg(2+)</name>
        <dbReference type="ChEBI" id="CHEBI:18420"/>
    </cofactor>
    <text evidence="18">Binds 1 Mg(2+) ion per subunit.</text>
</comment>
<dbReference type="CDD" id="cd02540">
    <property type="entry name" value="GT2_GlmU_N_bac"/>
    <property type="match status" value="1"/>
</dbReference>
<dbReference type="GO" id="GO:0005737">
    <property type="term" value="C:cytoplasm"/>
    <property type="evidence" value="ECO:0007669"/>
    <property type="project" value="UniProtKB-SubCell"/>
</dbReference>
<dbReference type="GO" id="GO:0071555">
    <property type="term" value="P:cell wall organization"/>
    <property type="evidence" value="ECO:0007669"/>
    <property type="project" value="UniProtKB-KW"/>
</dbReference>
<keyword evidence="11 18" id="KW-0573">Peptidoglycan synthesis</keyword>
<comment type="subcellular location">
    <subcellularLocation>
        <location evidence="1 18">Cytoplasm</location>
    </subcellularLocation>
</comment>
<comment type="pathway">
    <text evidence="18">Bacterial outer membrane biogenesis; LPS lipid A biosynthesis.</text>
</comment>
<dbReference type="OrthoDB" id="9775031at2"/>
<dbReference type="Pfam" id="PF00132">
    <property type="entry name" value="Hexapep"/>
    <property type="match status" value="2"/>
</dbReference>
<keyword evidence="13 18" id="KW-0012">Acyltransferase</keyword>
<feature type="binding site" evidence="18">
    <location>
        <position position="426"/>
    </location>
    <ligand>
        <name>acetyl-CoA</name>
        <dbReference type="ChEBI" id="CHEBI:57288"/>
    </ligand>
</feature>
<evidence type="ECO:0000256" key="9">
    <source>
        <dbReference type="ARBA" id="ARBA00022842"/>
    </source>
</evidence>
<feature type="binding site" evidence="18">
    <location>
        <begin position="11"/>
        <end position="14"/>
    </location>
    <ligand>
        <name>UDP-N-acetyl-alpha-D-glucosamine</name>
        <dbReference type="ChEBI" id="CHEBI:57705"/>
    </ligand>
</feature>
<dbReference type="NCBIfam" id="TIGR01173">
    <property type="entry name" value="glmU"/>
    <property type="match status" value="1"/>
</dbReference>
<comment type="catalytic activity">
    <reaction evidence="15 18">
        <text>alpha-D-glucosamine 1-phosphate + acetyl-CoA = N-acetyl-alpha-D-glucosamine 1-phosphate + CoA + H(+)</text>
        <dbReference type="Rhea" id="RHEA:13725"/>
        <dbReference type="ChEBI" id="CHEBI:15378"/>
        <dbReference type="ChEBI" id="CHEBI:57287"/>
        <dbReference type="ChEBI" id="CHEBI:57288"/>
        <dbReference type="ChEBI" id="CHEBI:57776"/>
        <dbReference type="ChEBI" id="CHEBI:58516"/>
        <dbReference type="EC" id="2.3.1.157"/>
    </reaction>
</comment>
<dbReference type="GO" id="GO:0003977">
    <property type="term" value="F:UDP-N-acetylglucosamine diphosphorylase activity"/>
    <property type="evidence" value="ECO:0007669"/>
    <property type="project" value="UniProtKB-UniRule"/>
</dbReference>
<comment type="pathway">
    <text evidence="18">Nucleotide-sugar biosynthesis; UDP-N-acetyl-alpha-D-glucosamine biosynthesis; UDP-N-acetyl-alpha-D-glucosamine from N-acetyl-alpha-D-glucosamine 1-phosphate: step 1/1.</text>
</comment>
<keyword evidence="7 18" id="KW-0479">Metal-binding</keyword>
<evidence type="ECO:0000256" key="14">
    <source>
        <dbReference type="ARBA" id="ARBA00023316"/>
    </source>
</evidence>
<keyword evidence="14 18" id="KW-0961">Cell wall biogenesis/degradation</keyword>
<feature type="binding site" evidence="18">
    <location>
        <position position="366"/>
    </location>
    <ligand>
        <name>acetyl-CoA</name>
        <dbReference type="ChEBI" id="CHEBI:57288"/>
    </ligand>
</feature>
<feature type="binding site" evidence="18">
    <location>
        <position position="363"/>
    </location>
    <ligand>
        <name>UDP-N-acetyl-alpha-D-glucosamine</name>
        <dbReference type="ChEBI" id="CHEBI:57705"/>
    </ligand>
</feature>
<dbReference type="UniPathway" id="UPA00113">
    <property type="reaction ID" value="UER00532"/>
</dbReference>
<reference evidence="20 21" key="1">
    <citation type="submission" date="2018-04" db="EMBL/GenBank/DDBJ databases">
        <title>Genomic Encyclopedia of Archaeal and Bacterial Type Strains, Phase II (KMG-II): from individual species to whole genera.</title>
        <authorList>
            <person name="Goeker M."/>
        </authorList>
    </citation>
    <scope>NUCLEOTIDE SEQUENCE [LARGE SCALE GENOMIC DNA]</scope>
    <source>
        <strain evidence="20 21">DSM 23382</strain>
    </source>
</reference>
<feature type="binding site" evidence="18">
    <location>
        <begin position="83"/>
        <end position="84"/>
    </location>
    <ligand>
        <name>UDP-N-acetyl-alpha-D-glucosamine</name>
        <dbReference type="ChEBI" id="CHEBI:57705"/>
    </ligand>
</feature>
<dbReference type="InterPro" id="IPR029044">
    <property type="entry name" value="Nucleotide-diphossugar_trans"/>
</dbReference>
<evidence type="ECO:0000256" key="7">
    <source>
        <dbReference type="ARBA" id="ARBA00022723"/>
    </source>
</evidence>
<protein>
    <recommendedName>
        <fullName evidence="18">Bifunctional protein GlmU</fullName>
    </recommendedName>
    <domain>
        <recommendedName>
            <fullName evidence="18">UDP-N-acetylglucosamine pyrophosphorylase</fullName>
            <ecNumber evidence="18">2.7.7.23</ecNumber>
        </recommendedName>
        <alternativeName>
            <fullName evidence="18">N-acetylglucosamine-1-phosphate uridyltransferase</fullName>
        </alternativeName>
    </domain>
    <domain>
        <recommendedName>
            <fullName evidence="18">Glucosamine-1-phosphate N-acetyltransferase</fullName>
            <ecNumber evidence="18">2.3.1.157</ecNumber>
        </recommendedName>
    </domain>
</protein>
<feature type="region of interest" description="N-acetyltransferase" evidence="18">
    <location>
        <begin position="254"/>
        <end position="452"/>
    </location>
</feature>
<evidence type="ECO:0000259" key="19">
    <source>
        <dbReference type="Pfam" id="PF12804"/>
    </source>
</evidence>
<evidence type="ECO:0000256" key="16">
    <source>
        <dbReference type="ARBA" id="ARBA00048493"/>
    </source>
</evidence>
<dbReference type="RefSeq" id="WP_107990319.1">
    <property type="nucleotide sequence ID" value="NZ_QAYG01000005.1"/>
</dbReference>
<dbReference type="Gene3D" id="3.90.550.10">
    <property type="entry name" value="Spore Coat Polysaccharide Biosynthesis Protein SpsA, Chain A"/>
    <property type="match status" value="1"/>
</dbReference>
<feature type="binding site" evidence="18">
    <location>
        <position position="158"/>
    </location>
    <ligand>
        <name>UDP-N-acetyl-alpha-D-glucosamine</name>
        <dbReference type="ChEBI" id="CHEBI:57705"/>
    </ligand>
</feature>
<dbReference type="EMBL" id="QAYG01000005">
    <property type="protein sequence ID" value="PTW60007.1"/>
    <property type="molecule type" value="Genomic_DNA"/>
</dbReference>
<feature type="binding site" evidence="18">
    <location>
        <position position="391"/>
    </location>
    <ligand>
        <name>acetyl-CoA</name>
        <dbReference type="ChEBI" id="CHEBI:57288"/>
    </ligand>
</feature>
<dbReference type="GO" id="GO:0000287">
    <property type="term" value="F:magnesium ion binding"/>
    <property type="evidence" value="ECO:0007669"/>
    <property type="project" value="UniProtKB-UniRule"/>
</dbReference>
<comment type="caution">
    <text evidence="20">The sequence shown here is derived from an EMBL/GenBank/DDBJ whole genome shotgun (WGS) entry which is preliminary data.</text>
</comment>
<dbReference type="GO" id="GO:0016020">
    <property type="term" value="C:membrane"/>
    <property type="evidence" value="ECO:0007669"/>
    <property type="project" value="GOC"/>
</dbReference>
<comment type="catalytic activity">
    <reaction evidence="16 18">
        <text>N-acetyl-alpha-D-glucosamine 1-phosphate + UTP + H(+) = UDP-N-acetyl-alpha-D-glucosamine + diphosphate</text>
        <dbReference type="Rhea" id="RHEA:13509"/>
        <dbReference type="ChEBI" id="CHEBI:15378"/>
        <dbReference type="ChEBI" id="CHEBI:33019"/>
        <dbReference type="ChEBI" id="CHEBI:46398"/>
        <dbReference type="ChEBI" id="CHEBI:57705"/>
        <dbReference type="ChEBI" id="CHEBI:57776"/>
        <dbReference type="EC" id="2.7.7.23"/>
    </reaction>
</comment>
<evidence type="ECO:0000256" key="12">
    <source>
        <dbReference type="ARBA" id="ARBA00023268"/>
    </source>
</evidence>
<dbReference type="PROSITE" id="PS00101">
    <property type="entry name" value="HEXAPEP_TRANSFERASES"/>
    <property type="match status" value="1"/>
</dbReference>
<dbReference type="PANTHER" id="PTHR43584">
    <property type="entry name" value="NUCLEOTIDYL TRANSFERASE"/>
    <property type="match status" value="1"/>
</dbReference>
<feature type="region of interest" description="Linker" evidence="18">
    <location>
        <begin position="233"/>
        <end position="253"/>
    </location>
</feature>
<evidence type="ECO:0000256" key="10">
    <source>
        <dbReference type="ARBA" id="ARBA00022960"/>
    </source>
</evidence>
<dbReference type="GO" id="GO:0019134">
    <property type="term" value="F:glucosamine-1-phosphate N-acetyltransferase activity"/>
    <property type="evidence" value="ECO:0007669"/>
    <property type="project" value="UniProtKB-UniRule"/>
</dbReference>
<name>A0A2T5V8C8_9HYPH</name>
<feature type="binding site" evidence="18">
    <location>
        <position position="108"/>
    </location>
    <ligand>
        <name>Mg(2+)</name>
        <dbReference type="ChEBI" id="CHEBI:18420"/>
    </ligand>
</feature>
<dbReference type="GO" id="GO:0008360">
    <property type="term" value="P:regulation of cell shape"/>
    <property type="evidence" value="ECO:0007669"/>
    <property type="project" value="UniProtKB-KW"/>
</dbReference>
<feature type="region of interest" description="Pyrophosphorylase" evidence="18">
    <location>
        <begin position="1"/>
        <end position="232"/>
    </location>
</feature>
<feature type="binding site" evidence="18">
    <location>
        <position position="352"/>
    </location>
    <ligand>
        <name>UDP-N-acetyl-alpha-D-glucosamine</name>
        <dbReference type="ChEBI" id="CHEBI:57705"/>
    </ligand>
</feature>
<evidence type="ECO:0000256" key="1">
    <source>
        <dbReference type="ARBA" id="ARBA00004496"/>
    </source>
</evidence>
<keyword evidence="21" id="KW-1185">Reference proteome</keyword>
<dbReference type="Proteomes" id="UP000244081">
    <property type="component" value="Unassembled WGS sequence"/>
</dbReference>
<evidence type="ECO:0000256" key="2">
    <source>
        <dbReference type="ARBA" id="ARBA00007707"/>
    </source>
</evidence>
<feature type="binding site" evidence="18">
    <location>
        <position position="337"/>
    </location>
    <ligand>
        <name>UDP-N-acetyl-alpha-D-glucosamine</name>
        <dbReference type="ChEBI" id="CHEBI:57705"/>
    </ligand>
</feature>
<evidence type="ECO:0000256" key="6">
    <source>
        <dbReference type="ARBA" id="ARBA00022695"/>
    </source>
</evidence>
<dbReference type="SUPFAM" id="SSF53448">
    <property type="entry name" value="Nucleotide-diphospho-sugar transferases"/>
    <property type="match status" value="1"/>
</dbReference>
<dbReference type="GO" id="GO:0009252">
    <property type="term" value="P:peptidoglycan biosynthetic process"/>
    <property type="evidence" value="ECO:0007669"/>
    <property type="project" value="UniProtKB-UniRule"/>
</dbReference>
<keyword evidence="8 18" id="KW-0677">Repeat</keyword>
<feature type="binding site" evidence="18">
    <location>
        <position position="409"/>
    </location>
    <ligand>
        <name>acetyl-CoA</name>
        <dbReference type="ChEBI" id="CHEBI:57288"/>
    </ligand>
</feature>
<feature type="binding site" evidence="18">
    <location>
        <position position="144"/>
    </location>
    <ligand>
        <name>UDP-N-acetyl-alpha-D-glucosamine</name>
        <dbReference type="ChEBI" id="CHEBI:57705"/>
    </ligand>
</feature>
<evidence type="ECO:0000256" key="11">
    <source>
        <dbReference type="ARBA" id="ARBA00022984"/>
    </source>
</evidence>
<comment type="pathway">
    <text evidence="18">Nucleotide-sugar biosynthesis; UDP-N-acetyl-alpha-D-glucosamine biosynthesis; N-acetyl-alpha-D-glucosamine 1-phosphate from alpha-D-glucosamine 6-phosphate (route II): step 2/2.</text>
</comment>
<dbReference type="UniPathway" id="UPA00973"/>
<dbReference type="AlphaFoldDB" id="A0A2T5V8C8"/>
<feature type="binding site" evidence="18">
    <location>
        <position position="25"/>
    </location>
    <ligand>
        <name>UDP-N-acetyl-alpha-D-glucosamine</name>
        <dbReference type="ChEBI" id="CHEBI:57705"/>
    </ligand>
</feature>
<dbReference type="InterPro" id="IPR018357">
    <property type="entry name" value="Hexapep_transf_CS"/>
</dbReference>
<comment type="subunit">
    <text evidence="18">Homotrimer.</text>
</comment>
<keyword evidence="5 18" id="KW-0808">Transferase</keyword>
<evidence type="ECO:0000256" key="15">
    <source>
        <dbReference type="ARBA" id="ARBA00048247"/>
    </source>
</evidence>
<comment type="similarity">
    <text evidence="3 18">In the N-terminal section; belongs to the N-acetylglucosamine-1-phosphate uridyltransferase family.</text>
</comment>
<evidence type="ECO:0000256" key="13">
    <source>
        <dbReference type="ARBA" id="ARBA00023315"/>
    </source>
</evidence>
<evidence type="ECO:0000256" key="18">
    <source>
        <dbReference type="HAMAP-Rule" id="MF_01631"/>
    </source>
</evidence>
<evidence type="ECO:0000256" key="8">
    <source>
        <dbReference type="ARBA" id="ARBA00022737"/>
    </source>
</evidence>
<comment type="similarity">
    <text evidence="2 18">In the C-terminal section; belongs to the transferase hexapeptide repeat family.</text>
</comment>
<dbReference type="CDD" id="cd03353">
    <property type="entry name" value="LbH_GlmU_C"/>
    <property type="match status" value="1"/>
</dbReference>
<keyword evidence="6 18" id="KW-0548">Nucleotidyltransferase</keyword>
<keyword evidence="12 18" id="KW-0511">Multifunctional enzyme</keyword>
<evidence type="ECO:0000256" key="5">
    <source>
        <dbReference type="ARBA" id="ARBA00022679"/>
    </source>
</evidence>
<evidence type="ECO:0000256" key="4">
    <source>
        <dbReference type="ARBA" id="ARBA00022490"/>
    </source>
</evidence>
<dbReference type="GO" id="GO:0000902">
    <property type="term" value="P:cell morphogenesis"/>
    <property type="evidence" value="ECO:0007669"/>
    <property type="project" value="UniProtKB-UniRule"/>
</dbReference>
<dbReference type="InterPro" id="IPR001451">
    <property type="entry name" value="Hexapep"/>
</dbReference>
<gene>
    <name evidence="18" type="primary">glmU</name>
    <name evidence="20" type="ORF">C8N35_1057</name>
</gene>
<dbReference type="InterPro" id="IPR025877">
    <property type="entry name" value="MobA-like_NTP_Trfase"/>
</dbReference>
<dbReference type="EC" id="2.3.1.157" evidence="18"/>
<evidence type="ECO:0000313" key="21">
    <source>
        <dbReference type="Proteomes" id="UP000244081"/>
    </source>
</evidence>
<feature type="binding site" evidence="18">
    <location>
        <position position="173"/>
    </location>
    <ligand>
        <name>UDP-N-acetyl-alpha-D-glucosamine</name>
        <dbReference type="ChEBI" id="CHEBI:57705"/>
    </ligand>
</feature>
<feature type="domain" description="MobA-like NTP transferase" evidence="19">
    <location>
        <begin position="8"/>
        <end position="137"/>
    </location>
</feature>
<evidence type="ECO:0000256" key="17">
    <source>
        <dbReference type="ARBA" id="ARBA00049628"/>
    </source>
</evidence>
<keyword evidence="10 18" id="KW-0133">Cell shape</keyword>
<organism evidence="20 21">
    <name type="scientific">Breoghania corrubedonensis</name>
    <dbReference type="NCBI Taxonomy" id="665038"/>
    <lineage>
        <taxon>Bacteria</taxon>
        <taxon>Pseudomonadati</taxon>
        <taxon>Pseudomonadota</taxon>
        <taxon>Alphaproteobacteria</taxon>
        <taxon>Hyphomicrobiales</taxon>
        <taxon>Stappiaceae</taxon>
        <taxon>Breoghania</taxon>
    </lineage>
</organism>
<dbReference type="Gene3D" id="2.160.10.10">
    <property type="entry name" value="Hexapeptide repeat proteins"/>
    <property type="match status" value="1"/>
</dbReference>
<dbReference type="InterPro" id="IPR050065">
    <property type="entry name" value="GlmU-like"/>
</dbReference>
<evidence type="ECO:0000256" key="3">
    <source>
        <dbReference type="ARBA" id="ARBA00007947"/>
    </source>
</evidence>
<dbReference type="Pfam" id="PF12804">
    <property type="entry name" value="NTP_transf_3"/>
    <property type="match status" value="1"/>
</dbReference>
<evidence type="ECO:0000313" key="20">
    <source>
        <dbReference type="EMBL" id="PTW60007.1"/>
    </source>
</evidence>